<evidence type="ECO:0000313" key="2">
    <source>
        <dbReference type="Proteomes" id="UP001454036"/>
    </source>
</evidence>
<organism evidence="1 2">
    <name type="scientific">Lithospermum erythrorhizon</name>
    <name type="common">Purple gromwell</name>
    <name type="synonym">Lithospermum officinale var. erythrorhizon</name>
    <dbReference type="NCBI Taxonomy" id="34254"/>
    <lineage>
        <taxon>Eukaryota</taxon>
        <taxon>Viridiplantae</taxon>
        <taxon>Streptophyta</taxon>
        <taxon>Embryophyta</taxon>
        <taxon>Tracheophyta</taxon>
        <taxon>Spermatophyta</taxon>
        <taxon>Magnoliopsida</taxon>
        <taxon>eudicotyledons</taxon>
        <taxon>Gunneridae</taxon>
        <taxon>Pentapetalae</taxon>
        <taxon>asterids</taxon>
        <taxon>lamiids</taxon>
        <taxon>Boraginales</taxon>
        <taxon>Boraginaceae</taxon>
        <taxon>Boraginoideae</taxon>
        <taxon>Lithospermeae</taxon>
        <taxon>Lithospermum</taxon>
    </lineage>
</organism>
<sequence length="99" mass="11041">MDAPNLSINRYPAISGNLWNHFSACPDKLLGNALAYTSSSLAQRDSWESNLSINRYITSYHPFMEWGGNLWNHFSACPHKLLGNALAYTSSSLTQKDSC</sequence>
<evidence type="ECO:0000313" key="1">
    <source>
        <dbReference type="EMBL" id="GAA0169065.1"/>
    </source>
</evidence>
<keyword evidence="2" id="KW-1185">Reference proteome</keyword>
<proteinExistence type="predicted"/>
<name>A0AAV3QZQ4_LITER</name>
<dbReference type="AlphaFoldDB" id="A0AAV3QZQ4"/>
<reference evidence="1 2" key="1">
    <citation type="submission" date="2024-01" db="EMBL/GenBank/DDBJ databases">
        <title>The complete chloroplast genome sequence of Lithospermum erythrorhizon: insights into the phylogenetic relationship among Boraginaceae species and the maternal lineages of purple gromwells.</title>
        <authorList>
            <person name="Okada T."/>
            <person name="Watanabe K."/>
        </authorList>
    </citation>
    <scope>NUCLEOTIDE SEQUENCE [LARGE SCALE GENOMIC DNA]</scope>
</reference>
<dbReference type="Proteomes" id="UP001454036">
    <property type="component" value="Unassembled WGS sequence"/>
</dbReference>
<accession>A0AAV3QZQ4</accession>
<gene>
    <name evidence="1" type="ORF">LIER_43835</name>
</gene>
<comment type="caution">
    <text evidence="1">The sequence shown here is derived from an EMBL/GenBank/DDBJ whole genome shotgun (WGS) entry which is preliminary data.</text>
</comment>
<dbReference type="EMBL" id="BAABME010039643">
    <property type="protein sequence ID" value="GAA0169065.1"/>
    <property type="molecule type" value="Genomic_DNA"/>
</dbReference>
<protein>
    <submittedName>
        <fullName evidence="1">Uncharacterized protein</fullName>
    </submittedName>
</protein>